<evidence type="ECO:0000256" key="7">
    <source>
        <dbReference type="ARBA" id="ARBA00060749"/>
    </source>
</evidence>
<keyword evidence="3 9" id="KW-0378">Hydrolase</keyword>
<evidence type="ECO:0000256" key="5">
    <source>
        <dbReference type="ARBA" id="ARBA00050213"/>
    </source>
</evidence>
<feature type="site" description="Important for substrate specificity" evidence="9">
    <location>
        <position position="15"/>
    </location>
</feature>
<gene>
    <name evidence="10" type="ORF">EC580_14260</name>
</gene>
<evidence type="ECO:0000256" key="4">
    <source>
        <dbReference type="ARBA" id="ARBA00023080"/>
    </source>
</evidence>
<dbReference type="SUPFAM" id="SSF52972">
    <property type="entry name" value="ITPase-like"/>
    <property type="match status" value="1"/>
</dbReference>
<evidence type="ECO:0000256" key="1">
    <source>
        <dbReference type="ARBA" id="ARBA00004496"/>
    </source>
</evidence>
<comment type="cofactor">
    <cofactor evidence="9">
        <name>a divalent metal cation</name>
        <dbReference type="ChEBI" id="CHEBI:60240"/>
    </cofactor>
</comment>
<evidence type="ECO:0000256" key="8">
    <source>
        <dbReference type="ARBA" id="ARBA00068163"/>
    </source>
</evidence>
<evidence type="ECO:0000256" key="2">
    <source>
        <dbReference type="ARBA" id="ARBA00022490"/>
    </source>
</evidence>
<dbReference type="NCBIfam" id="TIGR00172">
    <property type="entry name" value="maf"/>
    <property type="match status" value="1"/>
</dbReference>
<dbReference type="EC" id="3.6.1.-" evidence="9"/>
<proteinExistence type="inferred from homology"/>
<dbReference type="GO" id="GO:0009117">
    <property type="term" value="P:nucleotide metabolic process"/>
    <property type="evidence" value="ECO:0007669"/>
    <property type="project" value="UniProtKB-KW"/>
</dbReference>
<organism evidence="10">
    <name type="scientific">Acidithiobacillus sulfuriphilus</name>
    <dbReference type="NCBI Taxonomy" id="1867749"/>
    <lineage>
        <taxon>Bacteria</taxon>
        <taxon>Pseudomonadati</taxon>
        <taxon>Pseudomonadota</taxon>
        <taxon>Acidithiobacillia</taxon>
        <taxon>Acidithiobacillales</taxon>
        <taxon>Acidithiobacillaceae</taxon>
        <taxon>Acidithiobacillus</taxon>
    </lineage>
</organism>
<keyword evidence="4 9" id="KW-0546">Nucleotide metabolism</keyword>
<dbReference type="HAMAP" id="MF_00528">
    <property type="entry name" value="Maf"/>
    <property type="match status" value="1"/>
</dbReference>
<dbReference type="InterPro" id="IPR029001">
    <property type="entry name" value="ITPase-like_fam"/>
</dbReference>
<dbReference type="PIRSF" id="PIRSF006305">
    <property type="entry name" value="Maf"/>
    <property type="match status" value="1"/>
</dbReference>
<evidence type="ECO:0000256" key="9">
    <source>
        <dbReference type="HAMAP-Rule" id="MF_00528"/>
    </source>
</evidence>
<comment type="subcellular location">
    <subcellularLocation>
        <location evidence="1 9">Cytoplasm</location>
    </subcellularLocation>
</comment>
<comment type="similarity">
    <text evidence="7 9">Belongs to the Maf family. YceF subfamily.</text>
</comment>
<evidence type="ECO:0000256" key="3">
    <source>
        <dbReference type="ARBA" id="ARBA00022801"/>
    </source>
</evidence>
<dbReference type="GO" id="GO:0005737">
    <property type="term" value="C:cytoplasm"/>
    <property type="evidence" value="ECO:0007669"/>
    <property type="project" value="UniProtKB-SubCell"/>
</dbReference>
<comment type="function">
    <text evidence="6 9">Nucleoside triphosphate pyrophosphatase that hydrolyzes 7-methyl-GTP (m(7)GTP). May have a dual role in cell division arrest and in preventing the incorporation of modified nucleotides into cellular nucleic acids.</text>
</comment>
<dbReference type="RefSeq" id="WP_123106212.1">
    <property type="nucleotide sequence ID" value="NZ_CP127527.1"/>
</dbReference>
<comment type="catalytic activity">
    <reaction evidence="5 9">
        <text>N(7)-methyl-GTP + H2O = N(7)-methyl-GMP + diphosphate + H(+)</text>
        <dbReference type="Rhea" id="RHEA:58744"/>
        <dbReference type="ChEBI" id="CHEBI:15377"/>
        <dbReference type="ChEBI" id="CHEBI:15378"/>
        <dbReference type="ChEBI" id="CHEBI:33019"/>
        <dbReference type="ChEBI" id="CHEBI:58285"/>
        <dbReference type="ChEBI" id="CHEBI:87133"/>
    </reaction>
</comment>
<reference evidence="10" key="1">
    <citation type="submission" date="2018-10" db="EMBL/GenBank/DDBJ databases">
        <title>Acidithiobacillus sulfuriphilus sp. nov.: an extremely acidophilic sulfur-oxidizing chemolithotroph isolated from a neutral pH environment.</title>
        <authorList>
            <person name="Falagan C."/>
            <person name="Moya-Beltran A."/>
            <person name="Quatrini R."/>
            <person name="Johnson D.B."/>
        </authorList>
    </citation>
    <scope>NUCLEOTIDE SEQUENCE [LARGE SCALE GENOMIC DNA]</scope>
    <source>
        <strain evidence="10">CJ-2</strain>
    </source>
</reference>
<evidence type="ECO:0000313" key="10">
    <source>
        <dbReference type="EMBL" id="RNF57786.1"/>
    </source>
</evidence>
<keyword evidence="2 9" id="KW-0963">Cytoplasm</keyword>
<dbReference type="FunFam" id="3.90.950.10:FF:000005">
    <property type="entry name" value="7-methyl-GTP pyrophosphatase"/>
    <property type="match status" value="1"/>
</dbReference>
<evidence type="ECO:0000256" key="6">
    <source>
        <dbReference type="ARBA" id="ARBA00053369"/>
    </source>
</evidence>
<feature type="active site" description="Proton acceptor" evidence="9">
    <location>
        <position position="72"/>
    </location>
</feature>
<accession>A0A3M8QNI8</accession>
<feature type="site" description="Important for substrate specificity" evidence="9">
    <location>
        <position position="73"/>
    </location>
</feature>
<comment type="caution">
    <text evidence="9">Lacks conserved residue(s) required for the propagation of feature annotation.</text>
</comment>
<dbReference type="AlphaFoldDB" id="A0A3M8QNI8"/>
<dbReference type="EMBL" id="RIZI01000195">
    <property type="protein sequence ID" value="RNF57786.1"/>
    <property type="molecule type" value="Genomic_DNA"/>
</dbReference>
<comment type="caution">
    <text evidence="10">The sequence shown here is derived from an EMBL/GenBank/DDBJ whole genome shotgun (WGS) entry which is preliminary data.</text>
</comment>
<dbReference type="CDD" id="cd00555">
    <property type="entry name" value="Maf"/>
    <property type="match status" value="1"/>
</dbReference>
<name>A0A3M8QNI8_9PROT</name>
<dbReference type="PANTHER" id="PTHR43213:SF10">
    <property type="entry name" value="7-METHYL-GTP PYROPHOSPHATASE"/>
    <property type="match status" value="1"/>
</dbReference>
<dbReference type="GO" id="GO:0047429">
    <property type="term" value="F:nucleoside triphosphate diphosphatase activity"/>
    <property type="evidence" value="ECO:0007669"/>
    <property type="project" value="InterPro"/>
</dbReference>
<dbReference type="OrthoDB" id="5292203at2"/>
<dbReference type="Pfam" id="PF02545">
    <property type="entry name" value="Maf"/>
    <property type="match status" value="1"/>
</dbReference>
<dbReference type="Gene3D" id="3.90.950.10">
    <property type="match status" value="1"/>
</dbReference>
<protein>
    <recommendedName>
        <fullName evidence="8 9">7-methyl-GTP pyrophosphatase</fullName>
        <shortName evidence="9">m(7)GTP pyrophosphatase</shortName>
        <ecNumber evidence="9">3.6.1.-</ecNumber>
    </recommendedName>
</protein>
<feature type="site" description="Important for substrate specificity" evidence="9">
    <location>
        <position position="157"/>
    </location>
</feature>
<dbReference type="PANTHER" id="PTHR43213">
    <property type="entry name" value="BIFUNCTIONAL DTTP/UTP PYROPHOSPHATASE/METHYLTRANSFERASE PROTEIN-RELATED"/>
    <property type="match status" value="1"/>
</dbReference>
<dbReference type="InterPro" id="IPR003697">
    <property type="entry name" value="Maf-like"/>
</dbReference>
<sequence>MNRETPVILASTSPYRRDLLARLGIPFTVAAPAVEETPLPDETPAQLVQRLAQAKAGAVFTQHPQAIVIGADQMAVCAGAVLGKPGNAERAARQLRRVSGKRVDFLNGLALMAPSLPAARVELVVYTVHMRELSDEEIAGYIRRDHPFDCAGSFRSEGLGIALASRLEGDDPTALVGLPLIRLCTLLAAAGRPVLG</sequence>